<dbReference type="OrthoDB" id="119666at2"/>
<dbReference type="KEGG" id="xbc:ELE36_11930"/>
<protein>
    <recommendedName>
        <fullName evidence="1">DUF6869 domain-containing protein</fullName>
    </recommendedName>
</protein>
<dbReference type="Proteomes" id="UP000291562">
    <property type="component" value="Chromosome"/>
</dbReference>
<dbReference type="AlphaFoldDB" id="A0A411HKS4"/>
<sequence>MSDSNRLEDESANLTGSFDFEWTVTNRPEQGWRAILGAVADARVEPYLGLLAAGPLEDLLSCHGEAFIERVEAEALLNPRFARVLGSVWQFQMSDEVWTRVQKVWDRPGLIRETKGGA</sequence>
<proteinExistence type="predicted"/>
<reference evidence="2 3" key="1">
    <citation type="submission" date="2019-01" db="EMBL/GenBank/DDBJ databases">
        <title>Pseudolysobacter antarctica gen. nov., sp. nov., isolated from Fildes Peninsula, Antarctica.</title>
        <authorList>
            <person name="Wei Z."/>
            <person name="Peng F."/>
        </authorList>
    </citation>
    <scope>NUCLEOTIDE SEQUENCE [LARGE SCALE GENOMIC DNA]</scope>
    <source>
        <strain evidence="2 3">AQ6-296</strain>
    </source>
</reference>
<keyword evidence="3" id="KW-1185">Reference proteome</keyword>
<dbReference type="InterPro" id="IPR049221">
    <property type="entry name" value="DUF6869"/>
</dbReference>
<dbReference type="RefSeq" id="WP_129833575.1">
    <property type="nucleotide sequence ID" value="NZ_CP035704.1"/>
</dbReference>
<evidence type="ECO:0000313" key="2">
    <source>
        <dbReference type="EMBL" id="QBB71000.1"/>
    </source>
</evidence>
<organism evidence="2 3">
    <name type="scientific">Pseudolysobacter antarcticus</name>
    <dbReference type="NCBI Taxonomy" id="2511995"/>
    <lineage>
        <taxon>Bacteria</taxon>
        <taxon>Pseudomonadati</taxon>
        <taxon>Pseudomonadota</taxon>
        <taxon>Gammaproteobacteria</taxon>
        <taxon>Lysobacterales</taxon>
        <taxon>Rhodanobacteraceae</taxon>
        <taxon>Pseudolysobacter</taxon>
    </lineage>
</organism>
<gene>
    <name evidence="2" type="ORF">ELE36_11930</name>
</gene>
<feature type="domain" description="DUF6869" evidence="1">
    <location>
        <begin position="17"/>
        <end position="107"/>
    </location>
</feature>
<dbReference type="Pfam" id="PF21746">
    <property type="entry name" value="DUF6869"/>
    <property type="match status" value="1"/>
</dbReference>
<name>A0A411HKS4_9GAMM</name>
<evidence type="ECO:0000313" key="3">
    <source>
        <dbReference type="Proteomes" id="UP000291562"/>
    </source>
</evidence>
<evidence type="ECO:0000259" key="1">
    <source>
        <dbReference type="Pfam" id="PF21746"/>
    </source>
</evidence>
<accession>A0A411HKS4</accession>
<dbReference type="EMBL" id="CP035704">
    <property type="protein sequence ID" value="QBB71000.1"/>
    <property type="molecule type" value="Genomic_DNA"/>
</dbReference>